<evidence type="ECO:0000313" key="2">
    <source>
        <dbReference type="Proteomes" id="UP000190776"/>
    </source>
</evidence>
<proteinExistence type="predicted"/>
<name>A0A1S8BCB0_9PEZI</name>
<gene>
    <name evidence="1" type="ORF">BK809_0000292</name>
</gene>
<dbReference type="PANTHER" id="PTHR38846:SF1">
    <property type="entry name" value="C3H1-TYPE DOMAIN-CONTAINING PROTEIN"/>
    <property type="match status" value="1"/>
</dbReference>
<sequence>MKKAHADYGAALVAELRLAFGNHVGELESWRKLCKAVGVPQKRLPADVDRCRELLHGKHINLVDLASWARWRGDEVQGKTVAAFESASALHRYARITWKAFPREYLETVKLNDSRGRSEVVPYLLGTMLDRCRKNPAFGLYSGPPLREDERMESLKRAIEKWERERGPINAEGPISLKMFGQKKPRYDLLQDLSVEEILVI</sequence>
<reference evidence="1 2" key="1">
    <citation type="submission" date="2017-01" db="EMBL/GenBank/DDBJ databases">
        <title>Draft genome sequence of Diplodia seriata F98.1, a fungal species involved in grapevine trunk diseases.</title>
        <authorList>
            <person name="Robert-Siegwald G."/>
            <person name="Vallet J."/>
            <person name="Abou-Mansour E."/>
            <person name="Xu J."/>
            <person name="Rey P."/>
            <person name="Bertsch C."/>
            <person name="Rego C."/>
            <person name="Larignon P."/>
            <person name="Fontaine F."/>
            <person name="Lebrun M.-H."/>
        </authorList>
    </citation>
    <scope>NUCLEOTIDE SEQUENCE [LARGE SCALE GENOMIC DNA]</scope>
    <source>
        <strain evidence="1 2">F98.1</strain>
    </source>
</reference>
<organism evidence="1 2">
    <name type="scientific">Diplodia seriata</name>
    <dbReference type="NCBI Taxonomy" id="420778"/>
    <lineage>
        <taxon>Eukaryota</taxon>
        <taxon>Fungi</taxon>
        <taxon>Dikarya</taxon>
        <taxon>Ascomycota</taxon>
        <taxon>Pezizomycotina</taxon>
        <taxon>Dothideomycetes</taxon>
        <taxon>Dothideomycetes incertae sedis</taxon>
        <taxon>Botryosphaeriales</taxon>
        <taxon>Botryosphaeriaceae</taxon>
        <taxon>Diplodia</taxon>
    </lineage>
</organism>
<dbReference type="EMBL" id="MSZU01000085">
    <property type="protein sequence ID" value="OMP85192.1"/>
    <property type="molecule type" value="Genomic_DNA"/>
</dbReference>
<comment type="caution">
    <text evidence="1">The sequence shown here is derived from an EMBL/GenBank/DDBJ whole genome shotgun (WGS) entry which is preliminary data.</text>
</comment>
<dbReference type="OrthoDB" id="6105938at2759"/>
<accession>A0A1S8BCB0</accession>
<dbReference type="STRING" id="420778.A0A1S8BCB0"/>
<evidence type="ECO:0000313" key="1">
    <source>
        <dbReference type="EMBL" id="OMP85192.1"/>
    </source>
</evidence>
<dbReference type="AlphaFoldDB" id="A0A1S8BCB0"/>
<dbReference type="PANTHER" id="PTHR38846">
    <property type="entry name" value="C3H1-TYPE DOMAIN-CONTAINING PROTEIN"/>
    <property type="match status" value="1"/>
</dbReference>
<protein>
    <submittedName>
        <fullName evidence="1">Uncharacterized protein</fullName>
    </submittedName>
</protein>
<dbReference type="Proteomes" id="UP000190776">
    <property type="component" value="Unassembled WGS sequence"/>
</dbReference>